<keyword evidence="3" id="KW-1003">Cell membrane</keyword>
<keyword evidence="2 7" id="KW-0813">Transport</keyword>
<organism evidence="9 10">
    <name type="scientific">Halalkalibacter krulwichiae</name>
    <dbReference type="NCBI Taxonomy" id="199441"/>
    <lineage>
        <taxon>Bacteria</taxon>
        <taxon>Bacillati</taxon>
        <taxon>Bacillota</taxon>
        <taxon>Bacilli</taxon>
        <taxon>Bacillales</taxon>
        <taxon>Bacillaceae</taxon>
        <taxon>Halalkalibacter</taxon>
    </lineage>
</organism>
<evidence type="ECO:0000256" key="3">
    <source>
        <dbReference type="ARBA" id="ARBA00022475"/>
    </source>
</evidence>
<feature type="transmembrane region" description="Helical" evidence="7">
    <location>
        <begin position="81"/>
        <end position="103"/>
    </location>
</feature>
<gene>
    <name evidence="9" type="primary">araQ_2</name>
    <name evidence="9" type="ORF">BkAM31D_08140</name>
</gene>
<evidence type="ECO:0000256" key="2">
    <source>
        <dbReference type="ARBA" id="ARBA00022448"/>
    </source>
</evidence>
<keyword evidence="6 7" id="KW-0472">Membrane</keyword>
<evidence type="ECO:0000313" key="9">
    <source>
        <dbReference type="EMBL" id="ARK29830.1"/>
    </source>
</evidence>
<dbReference type="CDD" id="cd06261">
    <property type="entry name" value="TM_PBP2"/>
    <property type="match status" value="1"/>
</dbReference>
<protein>
    <submittedName>
        <fullName evidence="9">L-arabinose transport system permease protein AraQ</fullName>
    </submittedName>
</protein>
<evidence type="ECO:0000259" key="8">
    <source>
        <dbReference type="PROSITE" id="PS50928"/>
    </source>
</evidence>
<dbReference type="STRING" id="199441.BkAM31D_08140"/>
<comment type="subcellular location">
    <subcellularLocation>
        <location evidence="1 7">Cell membrane</location>
        <topology evidence="1 7">Multi-pass membrane protein</topology>
    </subcellularLocation>
</comment>
<dbReference type="SUPFAM" id="SSF161098">
    <property type="entry name" value="MetI-like"/>
    <property type="match status" value="1"/>
</dbReference>
<evidence type="ECO:0000256" key="7">
    <source>
        <dbReference type="RuleBase" id="RU363032"/>
    </source>
</evidence>
<name>A0A1X9MB67_9BACI</name>
<feature type="domain" description="ABC transmembrane type-1" evidence="8">
    <location>
        <begin position="77"/>
        <end position="266"/>
    </location>
</feature>
<dbReference type="KEGG" id="bkw:BkAM31D_08140"/>
<evidence type="ECO:0000313" key="10">
    <source>
        <dbReference type="Proteomes" id="UP000193006"/>
    </source>
</evidence>
<keyword evidence="5 7" id="KW-1133">Transmembrane helix</keyword>
<dbReference type="PANTHER" id="PTHR43744:SF12">
    <property type="entry name" value="ABC TRANSPORTER PERMEASE PROTEIN MG189-RELATED"/>
    <property type="match status" value="1"/>
</dbReference>
<dbReference type="Gene3D" id="1.10.3720.10">
    <property type="entry name" value="MetI-like"/>
    <property type="match status" value="1"/>
</dbReference>
<dbReference type="InterPro" id="IPR035906">
    <property type="entry name" value="MetI-like_sf"/>
</dbReference>
<proteinExistence type="inferred from homology"/>
<dbReference type="EMBL" id="CP020814">
    <property type="protein sequence ID" value="ARK29830.1"/>
    <property type="molecule type" value="Genomic_DNA"/>
</dbReference>
<keyword evidence="10" id="KW-1185">Reference proteome</keyword>
<evidence type="ECO:0000256" key="1">
    <source>
        <dbReference type="ARBA" id="ARBA00004651"/>
    </source>
</evidence>
<evidence type="ECO:0000256" key="6">
    <source>
        <dbReference type="ARBA" id="ARBA00023136"/>
    </source>
</evidence>
<dbReference type="Proteomes" id="UP000193006">
    <property type="component" value="Chromosome"/>
</dbReference>
<dbReference type="InterPro" id="IPR000515">
    <property type="entry name" value="MetI-like"/>
</dbReference>
<feature type="transmembrane region" description="Helical" evidence="7">
    <location>
        <begin position="112"/>
        <end position="136"/>
    </location>
</feature>
<dbReference type="GO" id="GO:0055085">
    <property type="term" value="P:transmembrane transport"/>
    <property type="evidence" value="ECO:0007669"/>
    <property type="project" value="InterPro"/>
</dbReference>
<comment type="similarity">
    <text evidence="7">Belongs to the binding-protein-dependent transport system permease family.</text>
</comment>
<dbReference type="AlphaFoldDB" id="A0A1X9MB67"/>
<keyword evidence="4 7" id="KW-0812">Transmembrane</keyword>
<evidence type="ECO:0000256" key="4">
    <source>
        <dbReference type="ARBA" id="ARBA00022692"/>
    </source>
</evidence>
<feature type="transmembrane region" description="Helical" evidence="7">
    <location>
        <begin position="12"/>
        <end position="37"/>
    </location>
</feature>
<dbReference type="GO" id="GO:0005886">
    <property type="term" value="C:plasma membrane"/>
    <property type="evidence" value="ECO:0007669"/>
    <property type="project" value="UniProtKB-SubCell"/>
</dbReference>
<dbReference type="RefSeq" id="WP_066152444.1">
    <property type="nucleotide sequence ID" value="NZ_CP020814.1"/>
</dbReference>
<reference evidence="9 10" key="1">
    <citation type="submission" date="2017-04" db="EMBL/GenBank/DDBJ databases">
        <title>Bacillus krulwichiae AM31D Genome sequencing and assembly.</title>
        <authorList>
            <person name="Krulwich T.A."/>
            <person name="Anastor L."/>
            <person name="Ehrlich R."/>
            <person name="Ehrlich G.D."/>
            <person name="Janto B."/>
        </authorList>
    </citation>
    <scope>NUCLEOTIDE SEQUENCE [LARGE SCALE GENOMIC DNA]</scope>
    <source>
        <strain evidence="9 10">AM31D</strain>
    </source>
</reference>
<feature type="transmembrane region" description="Helical" evidence="7">
    <location>
        <begin position="245"/>
        <end position="266"/>
    </location>
</feature>
<dbReference type="PROSITE" id="PS50928">
    <property type="entry name" value="ABC_TM1"/>
    <property type="match status" value="1"/>
</dbReference>
<accession>A0A1X9MB67</accession>
<dbReference type="Pfam" id="PF00528">
    <property type="entry name" value="BPD_transp_1"/>
    <property type="match status" value="1"/>
</dbReference>
<sequence>MTQRTKKQLKKIGVTLTILLLGFLFIAPLLWMIVASIKPETMIFKDMGFGAFIPKEVTFAHYSKILFSENINFFHYMKNSIFTVGMIVILGTIVNSICAYALAKLKFPGSDFILIVIIALYVVPFESVLIPLYIVVNNFGWINQYPALIVPFIASAFNIFLFRQFFMGFPKELEEAAQIDGATPFQTFMRIVVPNSKPVFATAAILTFVTHWSDFMWPLIVATDQSIQTVQIGIQYLFTDNNIQYGQIMAALTLTTIPVILIFIFFQRYYVQGITSSGVKG</sequence>
<feature type="transmembrane region" description="Helical" evidence="7">
    <location>
        <begin position="142"/>
        <end position="162"/>
    </location>
</feature>
<feature type="transmembrane region" description="Helical" evidence="7">
    <location>
        <begin position="199"/>
        <end position="220"/>
    </location>
</feature>
<dbReference type="PANTHER" id="PTHR43744">
    <property type="entry name" value="ABC TRANSPORTER PERMEASE PROTEIN MG189-RELATED-RELATED"/>
    <property type="match status" value="1"/>
</dbReference>
<evidence type="ECO:0000256" key="5">
    <source>
        <dbReference type="ARBA" id="ARBA00022989"/>
    </source>
</evidence>